<keyword evidence="3" id="KW-0732">Signal</keyword>
<protein>
    <submittedName>
        <fullName evidence="5">PDZ domain-containing protein</fullName>
    </submittedName>
</protein>
<reference evidence="5 6" key="1">
    <citation type="submission" date="2022-10" db="EMBL/GenBank/DDBJ databases">
        <title>Erythrobacter sp. sf7 Genome sequencing.</title>
        <authorList>
            <person name="Park S."/>
        </authorList>
    </citation>
    <scope>NUCLEOTIDE SEQUENCE [LARGE SCALE GENOMIC DNA]</scope>
    <source>
        <strain evidence="6">sf7</strain>
    </source>
</reference>
<organism evidence="5 6">
    <name type="scientific">Erythrobacter fulvus</name>
    <dbReference type="NCBI Taxonomy" id="2987523"/>
    <lineage>
        <taxon>Bacteria</taxon>
        <taxon>Pseudomonadati</taxon>
        <taxon>Pseudomonadota</taxon>
        <taxon>Alphaproteobacteria</taxon>
        <taxon>Sphingomonadales</taxon>
        <taxon>Erythrobacteraceae</taxon>
        <taxon>Erythrobacter/Porphyrobacter group</taxon>
        <taxon>Erythrobacter</taxon>
    </lineage>
</organism>
<feature type="signal peptide" evidence="3">
    <location>
        <begin position="1"/>
        <end position="23"/>
    </location>
</feature>
<dbReference type="Pfam" id="PF17820">
    <property type="entry name" value="PDZ_6"/>
    <property type="match status" value="1"/>
</dbReference>
<dbReference type="Pfam" id="PF09851">
    <property type="entry name" value="SHOCT"/>
    <property type="match status" value="1"/>
</dbReference>
<evidence type="ECO:0000259" key="4">
    <source>
        <dbReference type="PROSITE" id="PS50106"/>
    </source>
</evidence>
<dbReference type="SUPFAM" id="SSF50156">
    <property type="entry name" value="PDZ domain-like"/>
    <property type="match status" value="1"/>
</dbReference>
<dbReference type="PROSITE" id="PS50106">
    <property type="entry name" value="PDZ"/>
    <property type="match status" value="1"/>
</dbReference>
<dbReference type="InterPro" id="IPR004387">
    <property type="entry name" value="Pept_M50_Zn"/>
</dbReference>
<feature type="chain" id="PRO_5045957976" evidence="3">
    <location>
        <begin position="24"/>
        <end position="656"/>
    </location>
</feature>
<dbReference type="CDD" id="cd06779">
    <property type="entry name" value="cpPDZ_Deg_HtrA-like"/>
    <property type="match status" value="1"/>
</dbReference>
<feature type="region of interest" description="Disordered" evidence="2">
    <location>
        <begin position="464"/>
        <end position="484"/>
    </location>
</feature>
<evidence type="ECO:0000256" key="3">
    <source>
        <dbReference type="SAM" id="SignalP"/>
    </source>
</evidence>
<accession>A0ABT5JS35</accession>
<comment type="cofactor">
    <cofactor evidence="1">
        <name>Zn(2+)</name>
        <dbReference type="ChEBI" id="CHEBI:29105"/>
    </cofactor>
</comment>
<evidence type="ECO:0000313" key="6">
    <source>
        <dbReference type="Proteomes" id="UP001216558"/>
    </source>
</evidence>
<dbReference type="SMART" id="SM00228">
    <property type="entry name" value="PDZ"/>
    <property type="match status" value="1"/>
</dbReference>
<evidence type="ECO:0000256" key="1">
    <source>
        <dbReference type="ARBA" id="ARBA00001947"/>
    </source>
</evidence>
<dbReference type="InterPro" id="IPR018649">
    <property type="entry name" value="SHOCT"/>
</dbReference>
<dbReference type="InterPro" id="IPR001478">
    <property type="entry name" value="PDZ"/>
</dbReference>
<proteinExistence type="predicted"/>
<sequence length="656" mass="69740">MKYSIATLSLATASLLVAAPALALPADPAELNSVIQTRYSDDPAAYVADNKGEFRKIGCQGRIDLMQQLFDRGLDLDAVEPDSRSDMFVCAIYKKEAAFLKVFLTPRWLAEVDEKYAGRSPISPLMFAVDANDYDLAAAILANRPGYYFWRGGGNENITREGQLLLGAYRARRQKKERALQAFVEALPADLIADSRNDAFIDRLQDAAKGRDSAGSGGGDSGGGGGGGLFRSILGGVAGAALGGTTGAAIGFLGVAGGDSDEEQADGRQSAGAANSDASARTFSPEQKRLATYLYNVSYTPDDRIARASLGAGVSPTLPPQRGLLVRQVQAGSPAAKAGLREGDVILSIAGKQTEHFVALYDALEEAAQADQFEVRLRRGEQETGITLATEIAPARGTAASKVAATPAGEAASANRAASIATGAAASKTTSSTLEELEKLGDLRDRGILSDEEFETMKARILERSDSPAQQAPATGPAIAPDTPTADAASAFGIRMGQPLSSLTVLKELQSAYVVTPPVPDPEIDYLGVMATPETGVCSVLFYGRDHKKDFRGTSVLPVYERYKRMLEEQFGPGEEVDTLKPGSKYTKPSYYAVSFWHGDRRRLTLWNLGGKGGYSSIKLEIQTAQPPDLYVHIDYEFANYDKCEAIINAGGNGSN</sequence>
<comment type="caution">
    <text evidence="5">The sequence shown here is derived from an EMBL/GenBank/DDBJ whole genome shotgun (WGS) entry which is preliminary data.</text>
</comment>
<feature type="domain" description="PDZ" evidence="4">
    <location>
        <begin position="296"/>
        <end position="355"/>
    </location>
</feature>
<feature type="region of interest" description="Disordered" evidence="2">
    <location>
        <begin position="259"/>
        <end position="283"/>
    </location>
</feature>
<gene>
    <name evidence="5" type="ORF">OIK40_09875</name>
</gene>
<dbReference type="EMBL" id="JAQQXQ010000006">
    <property type="protein sequence ID" value="MDC8754948.1"/>
    <property type="molecule type" value="Genomic_DNA"/>
</dbReference>
<dbReference type="InterPro" id="IPR041489">
    <property type="entry name" value="PDZ_6"/>
</dbReference>
<name>A0ABT5JS35_9SPHN</name>
<dbReference type="PANTHER" id="PTHR42837:SF2">
    <property type="entry name" value="MEMBRANE METALLOPROTEASE ARASP2, CHLOROPLASTIC-RELATED"/>
    <property type="match status" value="1"/>
</dbReference>
<feature type="compositionally biased region" description="Polar residues" evidence="2">
    <location>
        <begin position="272"/>
        <end position="283"/>
    </location>
</feature>
<dbReference type="PANTHER" id="PTHR42837">
    <property type="entry name" value="REGULATOR OF SIGMA-E PROTEASE RSEP"/>
    <property type="match status" value="1"/>
</dbReference>
<dbReference type="InterPro" id="IPR036034">
    <property type="entry name" value="PDZ_sf"/>
</dbReference>
<evidence type="ECO:0000313" key="5">
    <source>
        <dbReference type="EMBL" id="MDC8754948.1"/>
    </source>
</evidence>
<dbReference type="Proteomes" id="UP001216558">
    <property type="component" value="Unassembled WGS sequence"/>
</dbReference>
<feature type="compositionally biased region" description="Low complexity" evidence="2">
    <location>
        <begin position="472"/>
        <end position="484"/>
    </location>
</feature>
<dbReference type="Gene3D" id="2.30.42.10">
    <property type="match status" value="1"/>
</dbReference>
<evidence type="ECO:0000256" key="2">
    <source>
        <dbReference type="SAM" id="MobiDB-lite"/>
    </source>
</evidence>
<keyword evidence="6" id="KW-1185">Reference proteome</keyword>